<gene>
    <name evidence="12" type="ordered locus">Tbd_2689</name>
</gene>
<proteinExistence type="predicted"/>
<dbReference type="PANTHER" id="PTHR44936:SF10">
    <property type="entry name" value="SENSOR PROTEIN RSTB"/>
    <property type="match status" value="1"/>
</dbReference>
<dbReference type="SMART" id="SM00387">
    <property type="entry name" value="HATPase_c"/>
    <property type="match status" value="1"/>
</dbReference>
<dbReference type="InterPro" id="IPR036097">
    <property type="entry name" value="HisK_dim/P_sf"/>
</dbReference>
<dbReference type="CDD" id="cd00082">
    <property type="entry name" value="HisKA"/>
    <property type="match status" value="1"/>
</dbReference>
<organism evidence="12 13">
    <name type="scientific">Thiobacillus denitrificans (strain ATCC 25259 / T1)</name>
    <dbReference type="NCBI Taxonomy" id="292415"/>
    <lineage>
        <taxon>Bacteria</taxon>
        <taxon>Pseudomonadati</taxon>
        <taxon>Pseudomonadota</taxon>
        <taxon>Betaproteobacteria</taxon>
        <taxon>Nitrosomonadales</taxon>
        <taxon>Thiobacillaceae</taxon>
        <taxon>Thiobacillus</taxon>
    </lineage>
</organism>
<dbReference type="InterPro" id="IPR004358">
    <property type="entry name" value="Sig_transdc_His_kin-like_C"/>
</dbReference>
<sequence length="419" mass="44578">MTSADDSTLLSTLPARALLGRLLVMRVALLAGAGAGIGWLHWGLGIRMPLAPMAAVLVLMALFALTTAWRLRQDVPATQIEFLAHLLVDLTAFAVLVYFSGGATNPFVSLMLVPVVIAAISLRAPWVWLLAAVAGGYYALLLFAYQPLAVSDPVAAYGMHLGGMWFNFLISAGLIASFVTRMHGALRRRDQELASLREKQLRDERIVALGTQAALAAHELATPLATIQTTAHELASEFANDPEIGADCRLLERQARACKDILTRLAARANDGTTPPAQPLAEWLAGLVERWQMLRPDAEVATTLPTSAAAFVPPDGLEQAVMNVLNNAADAAPAAVEFRASVDADALVIEVGDRGPGFTPEQKAQAGRVLFSGKAGRGWGVGLALTHATLERLGGSLTLTERKGGGSRVSIRLPWRPLP</sequence>
<dbReference type="Proteomes" id="UP000008291">
    <property type="component" value="Chromosome"/>
</dbReference>
<dbReference type="PROSITE" id="PS50109">
    <property type="entry name" value="HIS_KIN"/>
    <property type="match status" value="1"/>
</dbReference>
<protein>
    <recommendedName>
        <fullName evidence="3">histidine kinase</fullName>
        <ecNumber evidence="3">2.7.13.3</ecNumber>
    </recommendedName>
</protein>
<dbReference type="GO" id="GO:0005524">
    <property type="term" value="F:ATP binding"/>
    <property type="evidence" value="ECO:0007669"/>
    <property type="project" value="UniProtKB-KW"/>
</dbReference>
<dbReference type="InterPro" id="IPR003661">
    <property type="entry name" value="HisK_dim/P_dom"/>
</dbReference>
<evidence type="ECO:0000256" key="10">
    <source>
        <dbReference type="SAM" id="Phobius"/>
    </source>
</evidence>
<keyword evidence="7" id="KW-0547">Nucleotide-binding</keyword>
<dbReference type="Gene3D" id="3.30.565.10">
    <property type="entry name" value="Histidine kinase-like ATPase, C-terminal domain"/>
    <property type="match status" value="1"/>
</dbReference>
<evidence type="ECO:0000256" key="5">
    <source>
        <dbReference type="ARBA" id="ARBA00022553"/>
    </source>
</evidence>
<keyword evidence="6" id="KW-0808">Transferase</keyword>
<name>Q3SFG8_THIDA</name>
<dbReference type="SUPFAM" id="SSF47384">
    <property type="entry name" value="Homodimeric domain of signal transducing histidine kinase"/>
    <property type="match status" value="1"/>
</dbReference>
<feature type="transmembrane region" description="Helical" evidence="10">
    <location>
        <begin position="157"/>
        <end position="179"/>
    </location>
</feature>
<dbReference type="Gene3D" id="1.10.287.130">
    <property type="match status" value="1"/>
</dbReference>
<keyword evidence="8 12" id="KW-0418">Kinase</keyword>
<feature type="transmembrane region" description="Helical" evidence="10">
    <location>
        <begin position="50"/>
        <end position="70"/>
    </location>
</feature>
<dbReference type="HOGENOM" id="CLU_046130_1_1_4"/>
<keyword evidence="13" id="KW-1185">Reference proteome</keyword>
<keyword evidence="10" id="KW-0472">Membrane</keyword>
<keyword evidence="5" id="KW-0597">Phosphoprotein</keyword>
<comment type="catalytic activity">
    <reaction evidence="1">
        <text>ATP + protein L-histidine = ADP + protein N-phospho-L-histidine.</text>
        <dbReference type="EC" id="2.7.13.3"/>
    </reaction>
</comment>
<dbReference type="KEGG" id="tbd:Tbd_2689"/>
<accession>Q3SFG8</accession>
<keyword evidence="4" id="KW-1003">Cell membrane</keyword>
<feature type="domain" description="Histidine kinase" evidence="11">
    <location>
        <begin position="215"/>
        <end position="417"/>
    </location>
</feature>
<evidence type="ECO:0000256" key="2">
    <source>
        <dbReference type="ARBA" id="ARBA00004651"/>
    </source>
</evidence>
<dbReference type="eggNOG" id="COG4191">
    <property type="taxonomic scope" value="Bacteria"/>
</dbReference>
<dbReference type="InterPro" id="IPR036890">
    <property type="entry name" value="HATPase_C_sf"/>
</dbReference>
<dbReference type="GO" id="GO:0005886">
    <property type="term" value="C:plasma membrane"/>
    <property type="evidence" value="ECO:0007669"/>
    <property type="project" value="UniProtKB-SubCell"/>
</dbReference>
<keyword evidence="10" id="KW-0812">Transmembrane</keyword>
<evidence type="ECO:0000256" key="3">
    <source>
        <dbReference type="ARBA" id="ARBA00012438"/>
    </source>
</evidence>
<reference evidence="12 13" key="1">
    <citation type="journal article" date="2006" name="J. Bacteriol.">
        <title>The genome sequence of the obligately chemolithoautotrophic, facultatively anaerobic bacterium Thiobacillus denitrificans.</title>
        <authorList>
            <person name="Beller H.R."/>
            <person name="Chain P.S."/>
            <person name="Letain T.E."/>
            <person name="Chakicherla A."/>
            <person name="Larimer F.W."/>
            <person name="Richardson P.M."/>
            <person name="Coleman M.A."/>
            <person name="Wood A.P."/>
            <person name="Kelly D.P."/>
        </authorList>
    </citation>
    <scope>NUCLEOTIDE SEQUENCE [LARGE SCALE GENOMIC DNA]</scope>
    <source>
        <strain evidence="12 13">ATCC 25259</strain>
    </source>
</reference>
<keyword evidence="10" id="KW-1133">Transmembrane helix</keyword>
<evidence type="ECO:0000256" key="7">
    <source>
        <dbReference type="ARBA" id="ARBA00022741"/>
    </source>
</evidence>
<comment type="subcellular location">
    <subcellularLocation>
        <location evidence="2">Cell membrane</location>
        <topology evidence="2">Multi-pass membrane protein</topology>
    </subcellularLocation>
</comment>
<dbReference type="PANTHER" id="PTHR44936">
    <property type="entry name" value="SENSOR PROTEIN CREC"/>
    <property type="match status" value="1"/>
</dbReference>
<feature type="transmembrane region" description="Helical" evidence="10">
    <location>
        <begin position="127"/>
        <end position="145"/>
    </location>
</feature>
<dbReference type="EMBL" id="CP000116">
    <property type="protein sequence ID" value="AAZ98642.1"/>
    <property type="molecule type" value="Genomic_DNA"/>
</dbReference>
<dbReference type="PRINTS" id="PR00344">
    <property type="entry name" value="BCTRLSENSOR"/>
</dbReference>
<feature type="transmembrane region" description="Helical" evidence="10">
    <location>
        <begin position="23"/>
        <end position="44"/>
    </location>
</feature>
<evidence type="ECO:0000256" key="9">
    <source>
        <dbReference type="ARBA" id="ARBA00022840"/>
    </source>
</evidence>
<evidence type="ECO:0000256" key="4">
    <source>
        <dbReference type="ARBA" id="ARBA00022475"/>
    </source>
</evidence>
<dbReference type="InterPro" id="IPR050980">
    <property type="entry name" value="2C_sensor_his_kinase"/>
</dbReference>
<evidence type="ECO:0000313" key="13">
    <source>
        <dbReference type="Proteomes" id="UP000008291"/>
    </source>
</evidence>
<dbReference type="OrthoDB" id="9785252at2"/>
<keyword evidence="9" id="KW-0067">ATP-binding</keyword>
<dbReference type="Pfam" id="PF02518">
    <property type="entry name" value="HATPase_c"/>
    <property type="match status" value="1"/>
</dbReference>
<dbReference type="InterPro" id="IPR005467">
    <property type="entry name" value="His_kinase_dom"/>
</dbReference>
<dbReference type="GO" id="GO:0000155">
    <property type="term" value="F:phosphorelay sensor kinase activity"/>
    <property type="evidence" value="ECO:0007669"/>
    <property type="project" value="InterPro"/>
</dbReference>
<dbReference type="SUPFAM" id="SSF55874">
    <property type="entry name" value="ATPase domain of HSP90 chaperone/DNA topoisomerase II/histidine kinase"/>
    <property type="match status" value="1"/>
</dbReference>
<evidence type="ECO:0000256" key="1">
    <source>
        <dbReference type="ARBA" id="ARBA00000085"/>
    </source>
</evidence>
<dbReference type="RefSeq" id="WP_011313201.1">
    <property type="nucleotide sequence ID" value="NC_007404.1"/>
</dbReference>
<dbReference type="AlphaFoldDB" id="Q3SFG8"/>
<evidence type="ECO:0000256" key="6">
    <source>
        <dbReference type="ARBA" id="ARBA00022679"/>
    </source>
</evidence>
<evidence type="ECO:0000259" key="11">
    <source>
        <dbReference type="PROSITE" id="PS50109"/>
    </source>
</evidence>
<evidence type="ECO:0000256" key="8">
    <source>
        <dbReference type="ARBA" id="ARBA00022777"/>
    </source>
</evidence>
<dbReference type="EC" id="2.7.13.3" evidence="3"/>
<dbReference type="InterPro" id="IPR003594">
    <property type="entry name" value="HATPase_dom"/>
</dbReference>
<dbReference type="STRING" id="292415.Tbd_2689"/>
<evidence type="ECO:0000313" key="12">
    <source>
        <dbReference type="EMBL" id="AAZ98642.1"/>
    </source>
</evidence>